<dbReference type="SMART" id="SM00075">
    <property type="entry name" value="HYDRO"/>
    <property type="match status" value="1"/>
</dbReference>
<accession>A0A4S4LN28</accession>
<keyword evidence="9" id="KW-1185">Reference proteome</keyword>
<dbReference type="GO" id="GO:0005199">
    <property type="term" value="F:structural constituent of cell wall"/>
    <property type="evidence" value="ECO:0007669"/>
    <property type="project" value="InterPro"/>
</dbReference>
<dbReference type="PROSITE" id="PS00956">
    <property type="entry name" value="HYDROPHOBIN"/>
    <property type="match status" value="1"/>
</dbReference>
<protein>
    <recommendedName>
        <fullName evidence="7">Hydrophobin</fullName>
    </recommendedName>
</protein>
<dbReference type="Proteomes" id="UP000310158">
    <property type="component" value="Unassembled WGS sequence"/>
</dbReference>
<evidence type="ECO:0000256" key="7">
    <source>
        <dbReference type="RuleBase" id="RU365009"/>
    </source>
</evidence>
<evidence type="ECO:0000256" key="4">
    <source>
        <dbReference type="ARBA" id="ARBA00022525"/>
    </source>
</evidence>
<comment type="similarity">
    <text evidence="2 7">Belongs to the fungal hydrophobin family.</text>
</comment>
<evidence type="ECO:0000256" key="6">
    <source>
        <dbReference type="ARBA" id="ARBA00023157"/>
    </source>
</evidence>
<dbReference type="InterPro" id="IPR001338">
    <property type="entry name" value="Class_I_Hydrophobin"/>
</dbReference>
<evidence type="ECO:0000256" key="2">
    <source>
        <dbReference type="ARBA" id="ARBA00010446"/>
    </source>
</evidence>
<dbReference type="GO" id="GO:0009277">
    <property type="term" value="C:fungal-type cell wall"/>
    <property type="evidence" value="ECO:0007669"/>
    <property type="project" value="InterPro"/>
</dbReference>
<evidence type="ECO:0000313" key="8">
    <source>
        <dbReference type="EMBL" id="THH13559.1"/>
    </source>
</evidence>
<name>A0A4S4LN28_9AGAM</name>
<comment type="caution">
    <text evidence="8">The sequence shown here is derived from an EMBL/GenBank/DDBJ whole genome shotgun (WGS) entry which is preliminary data.</text>
</comment>
<dbReference type="InterPro" id="IPR019778">
    <property type="entry name" value="Class_I_Hydrophobin_CS"/>
</dbReference>
<evidence type="ECO:0000256" key="1">
    <source>
        <dbReference type="ARBA" id="ARBA00004191"/>
    </source>
</evidence>
<dbReference type="CDD" id="cd23507">
    <property type="entry name" value="hydrophobin_I"/>
    <property type="match status" value="1"/>
</dbReference>
<dbReference type="EMBL" id="SGPL01000344">
    <property type="protein sequence ID" value="THH13559.1"/>
    <property type="molecule type" value="Genomic_DNA"/>
</dbReference>
<dbReference type="OrthoDB" id="4225815at2759"/>
<dbReference type="AlphaFoldDB" id="A0A4S4LN28"/>
<keyword evidence="4 7" id="KW-0964">Secreted</keyword>
<keyword evidence="3 7" id="KW-0134">Cell wall</keyword>
<proteinExistence type="inferred from homology"/>
<comment type="subcellular location">
    <subcellularLocation>
        <location evidence="1 7">Secreted</location>
        <location evidence="1 7">Cell wall</location>
    </subcellularLocation>
</comment>
<organism evidence="8 9">
    <name type="scientific">Bondarzewia mesenterica</name>
    <dbReference type="NCBI Taxonomy" id="1095465"/>
    <lineage>
        <taxon>Eukaryota</taxon>
        <taxon>Fungi</taxon>
        <taxon>Dikarya</taxon>
        <taxon>Basidiomycota</taxon>
        <taxon>Agaricomycotina</taxon>
        <taxon>Agaricomycetes</taxon>
        <taxon>Russulales</taxon>
        <taxon>Bondarzewiaceae</taxon>
        <taxon>Bondarzewia</taxon>
    </lineage>
</organism>
<keyword evidence="6 7" id="KW-1015">Disulfide bond</keyword>
<evidence type="ECO:0000256" key="5">
    <source>
        <dbReference type="ARBA" id="ARBA00022729"/>
    </source>
</evidence>
<reference evidence="8 9" key="1">
    <citation type="submission" date="2019-02" db="EMBL/GenBank/DDBJ databases">
        <title>Genome sequencing of the rare red list fungi Bondarzewia mesenterica.</title>
        <authorList>
            <person name="Buettner E."/>
            <person name="Kellner H."/>
        </authorList>
    </citation>
    <scope>NUCLEOTIDE SEQUENCE [LARGE SCALE GENOMIC DNA]</scope>
    <source>
        <strain evidence="8 9">DSM 108281</strain>
    </source>
</reference>
<evidence type="ECO:0000256" key="3">
    <source>
        <dbReference type="ARBA" id="ARBA00022512"/>
    </source>
</evidence>
<keyword evidence="5 7" id="KW-0732">Signal</keyword>
<sequence>MFVRVAILSAVMGFTAVVSAMPGRMFSHNSLKNQCNTGTVQCCNTIEDASSDNMSKMLAEEGLVIQGQNTPIGLNCDAFADDGGLASGSNCASQPVCCDRVEAGFAINCSPVNVVF</sequence>
<feature type="chain" id="PRO_5020898252" description="Hydrophobin" evidence="7">
    <location>
        <begin position="21"/>
        <end position="116"/>
    </location>
</feature>
<gene>
    <name evidence="8" type="ORF">EW146_g6669</name>
</gene>
<dbReference type="Pfam" id="PF01185">
    <property type="entry name" value="Hydrophobin"/>
    <property type="match status" value="1"/>
</dbReference>
<evidence type="ECO:0000313" key="9">
    <source>
        <dbReference type="Proteomes" id="UP000310158"/>
    </source>
</evidence>
<feature type="signal peptide" evidence="7">
    <location>
        <begin position="1"/>
        <end position="20"/>
    </location>
</feature>